<comment type="caution">
    <text evidence="1">The sequence shown here is derived from an EMBL/GenBank/DDBJ whole genome shotgun (WGS) entry which is preliminary data.</text>
</comment>
<proteinExistence type="predicted"/>
<dbReference type="EMBL" id="DTMM01000155">
    <property type="protein sequence ID" value="HFT93767.1"/>
    <property type="molecule type" value="Genomic_DNA"/>
</dbReference>
<evidence type="ECO:0000313" key="1">
    <source>
        <dbReference type="EMBL" id="HFT93767.1"/>
    </source>
</evidence>
<dbReference type="AlphaFoldDB" id="A0A7C3LU95"/>
<protein>
    <submittedName>
        <fullName evidence="1">Uncharacterized protein</fullName>
    </submittedName>
</protein>
<name>A0A7C3LU95_9BACT</name>
<gene>
    <name evidence="1" type="ORF">ENX03_07520</name>
</gene>
<reference evidence="1" key="1">
    <citation type="journal article" date="2020" name="mSystems">
        <title>Genome- and Community-Level Interaction Insights into Carbon Utilization and Element Cycling Functions of Hydrothermarchaeota in Hydrothermal Sediment.</title>
        <authorList>
            <person name="Zhou Z."/>
            <person name="Liu Y."/>
            <person name="Xu W."/>
            <person name="Pan J."/>
            <person name="Luo Z.H."/>
            <person name="Li M."/>
        </authorList>
    </citation>
    <scope>NUCLEOTIDE SEQUENCE [LARGE SCALE GENOMIC DNA]</scope>
    <source>
        <strain evidence="1">SpSt-902</strain>
    </source>
</reference>
<sequence length="220" mass="24540">MEHPPFNLKWRMASPKIPVFRTMALLLGLLLGGACSTGPQPPIFIDMPQTLTFSPSTNKNTEPVPVAVLPVVLRGDIHTAGLLYHTTGGTSKLLVEHSLTETVRKSLEASLKSEGFKPYDASTKHHALVVRMEILTFEDRVRANLLHVRHKAILKCRYVIIRQNGEKTIRVVKTSEREHSPTPSAVFDSKVPAKLLDSLLKESLEKDLIPALERLVREES</sequence>
<organism evidence="1">
    <name type="scientific">Leptospirillum ferriphilum</name>
    <dbReference type="NCBI Taxonomy" id="178606"/>
    <lineage>
        <taxon>Bacteria</taxon>
        <taxon>Pseudomonadati</taxon>
        <taxon>Nitrospirota</taxon>
        <taxon>Nitrospiria</taxon>
        <taxon>Nitrospirales</taxon>
        <taxon>Nitrospiraceae</taxon>
        <taxon>Leptospirillum</taxon>
    </lineage>
</organism>
<accession>A0A7C3LU95</accession>